<dbReference type="AlphaFoldDB" id="A0AAW0D1Y1"/>
<dbReference type="EMBL" id="JAWWNJ010000011">
    <property type="protein sequence ID" value="KAK7044949.1"/>
    <property type="molecule type" value="Genomic_DNA"/>
</dbReference>
<gene>
    <name evidence="1" type="ORF">R3P38DRAFT_3177170</name>
</gene>
<evidence type="ECO:0000313" key="1">
    <source>
        <dbReference type="EMBL" id="KAK7044949.1"/>
    </source>
</evidence>
<organism evidence="1 2">
    <name type="scientific">Favolaschia claudopus</name>
    <dbReference type="NCBI Taxonomy" id="2862362"/>
    <lineage>
        <taxon>Eukaryota</taxon>
        <taxon>Fungi</taxon>
        <taxon>Dikarya</taxon>
        <taxon>Basidiomycota</taxon>
        <taxon>Agaricomycotina</taxon>
        <taxon>Agaricomycetes</taxon>
        <taxon>Agaricomycetidae</taxon>
        <taxon>Agaricales</taxon>
        <taxon>Marasmiineae</taxon>
        <taxon>Mycenaceae</taxon>
        <taxon>Favolaschia</taxon>
    </lineage>
</organism>
<protein>
    <submittedName>
        <fullName evidence="1">Uncharacterized protein</fullName>
    </submittedName>
</protein>
<name>A0AAW0D1Y1_9AGAR</name>
<evidence type="ECO:0000313" key="2">
    <source>
        <dbReference type="Proteomes" id="UP001362999"/>
    </source>
</evidence>
<keyword evidence="2" id="KW-1185">Reference proteome</keyword>
<sequence>MSFPSSRVATRYFSSVSPALPLYSSKILNNSLLPAAAARDAEADAPKTYIKTYIRIEVRPVLSSPAHALLTISFPTLACLLPISALSLPHPDPPSPGRHHHTAAPFFPAFVPLDAPRLHAQRPSSAPIAAASLNPFKINYAVSALHVDPLEQSGRSEDEDDAYFTGVDESPSDDIHLALLSRTETLSSSEMHTSAADEGVRVEGKKVFGAHVRLLPLTIFVIILKLLDPGVVAAATLLHTNNARQLAREIALEIKIKNANDHAMTTLPHAQHSIHCQAYASHYIVSNLLKLQPEVGEVKGEVPGKMIDLGLDILVASSTNSLKLLRLPQTSTLVRFRLLCDSDKITAEFVCARFHEMRAKTITDKEPLPLMLPTIVAPRQTYKENVGDIFALNCTLSCPDTHGLPLSLIYQETRFAFFLKKNDLDGELLKGFINPTSKKGKYTFSSMDLQKMNARMKYALHGTLILSEQFVSLKRIQDLDYSDNEVETVACLAQRDLKEDISYT</sequence>
<proteinExistence type="predicted"/>
<reference evidence="1 2" key="1">
    <citation type="journal article" date="2024" name="J Genomics">
        <title>Draft genome sequencing and assembly of Favolaschia claudopus CIRM-BRFM 2984 isolated from oak limbs.</title>
        <authorList>
            <person name="Navarro D."/>
            <person name="Drula E."/>
            <person name="Chaduli D."/>
            <person name="Cazenave R."/>
            <person name="Ahrendt S."/>
            <person name="Wang J."/>
            <person name="Lipzen A."/>
            <person name="Daum C."/>
            <person name="Barry K."/>
            <person name="Grigoriev I.V."/>
            <person name="Favel A."/>
            <person name="Rosso M.N."/>
            <person name="Martin F."/>
        </authorList>
    </citation>
    <scope>NUCLEOTIDE SEQUENCE [LARGE SCALE GENOMIC DNA]</scope>
    <source>
        <strain evidence="1 2">CIRM-BRFM 2984</strain>
    </source>
</reference>
<dbReference type="Proteomes" id="UP001362999">
    <property type="component" value="Unassembled WGS sequence"/>
</dbReference>
<comment type="caution">
    <text evidence="1">The sequence shown here is derived from an EMBL/GenBank/DDBJ whole genome shotgun (WGS) entry which is preliminary data.</text>
</comment>
<accession>A0AAW0D1Y1</accession>